<proteinExistence type="predicted"/>
<gene>
    <name evidence="1" type="ORF">SO694_000910107</name>
</gene>
<dbReference type="Proteomes" id="UP001363151">
    <property type="component" value="Unassembled WGS sequence"/>
</dbReference>
<organism evidence="1 2">
    <name type="scientific">Aureococcus anophagefferens</name>
    <name type="common">Harmful bloom alga</name>
    <dbReference type="NCBI Taxonomy" id="44056"/>
    <lineage>
        <taxon>Eukaryota</taxon>
        <taxon>Sar</taxon>
        <taxon>Stramenopiles</taxon>
        <taxon>Ochrophyta</taxon>
        <taxon>Pelagophyceae</taxon>
        <taxon>Pelagomonadales</taxon>
        <taxon>Pelagomonadaceae</taxon>
        <taxon>Aureococcus</taxon>
    </lineage>
</organism>
<evidence type="ECO:0000313" key="1">
    <source>
        <dbReference type="EMBL" id="KAK7237043.1"/>
    </source>
</evidence>
<dbReference type="KEGG" id="aaf:AURANDRAFT_64772"/>
<comment type="caution">
    <text evidence="1">The sequence shown here is derived from an EMBL/GenBank/DDBJ whole genome shotgun (WGS) entry which is preliminary data.</text>
</comment>
<name>A0ABR1FS28_AURAN</name>
<keyword evidence="2" id="KW-1185">Reference proteome</keyword>
<accession>A0ABR1FS28</accession>
<protein>
    <submittedName>
        <fullName evidence="1">Uncharacterized protein</fullName>
    </submittedName>
</protein>
<evidence type="ECO:0000313" key="2">
    <source>
        <dbReference type="Proteomes" id="UP001363151"/>
    </source>
</evidence>
<dbReference type="EMBL" id="JBBJCI010000255">
    <property type="protein sequence ID" value="KAK7237043.1"/>
    <property type="molecule type" value="Genomic_DNA"/>
</dbReference>
<reference evidence="1 2" key="1">
    <citation type="submission" date="2024-03" db="EMBL/GenBank/DDBJ databases">
        <title>Aureococcus anophagefferens CCMP1851 and Kratosvirus quantuckense: Draft genome of a second virus-susceptible host strain in the model system.</title>
        <authorList>
            <person name="Chase E."/>
            <person name="Truchon A.R."/>
            <person name="Schepens W."/>
            <person name="Wilhelm S.W."/>
        </authorList>
    </citation>
    <scope>NUCLEOTIDE SEQUENCE [LARGE SCALE GENOMIC DNA]</scope>
    <source>
        <strain evidence="1 2">CCMP1851</strain>
    </source>
</reference>
<sequence length="816" mass="91407">MGGGGALNFGYTGRRIRKTKRITFDRNLPPTSIPSVGGLAAHLTKLSPTLLDDGIETSSEGFTRRKTRASMLVRRNKKHWRKMRTVTGREGPLEMRHARLRDPHARAIMRFRWAQYMTEGENSMELTAHERTRYMQMQAHAMQAMMSEKPKKAEALKPAVVKSSEDFETVMEFLWRSGAMAKTRAGLLSRYAYERFNYLLHYALLPNLMDADEAFASAKADWERDVARSENEWPVDPEDVGGDDSVDDEPNPHYSTDAVGMAQGSTRERTSQLQRLRSRPFSTRMALALFDDTKEEHRSPPTSESAPSESDSYYDELASEPDIESDHMVEDEQGVDYDVFTDSMLELLGHWIDGFTTQEYAATLFALVEAIIGPADLFNVSKKRDARRYLSEFKQPQDVTCIVEMPTSDAITRFDLWFENFSEEEVVEITKPPPQLLVQPPPTVELSRVPPRERKASVVSTQLSRHYFTANSRPDCDLDVKNFLTCLIAKQRTEETRYLRDVAAEAVAPQKEVKPRPQPVLKIRVARPEKRRPGAARFGGQSGDDDELSEAEDVVRGGHWPKRRECGGRITVQTRPTLAKTYTTPISTGPSCHRAGDKFLDVDDKSQHTASRLDRDFRKAQQKLARLVDKRRIEALVDVGVELGSRGSEREHDDGSSLGDVGPATAATGATSAVDLETDSRSATTATASSPRKLRPSAVARDRERHRSFASAESSFVAKFATGELKFPSTLPPPGAVAGLARPGFHKPETPGRKHRSKSAADLALPRKPLAEDSALKQMFRQRIPPQIDDLVLKRNKILDAAPVLSRYVVDPDDAF</sequence>